<dbReference type="GO" id="GO:0005615">
    <property type="term" value="C:extracellular space"/>
    <property type="evidence" value="ECO:0007669"/>
    <property type="project" value="TreeGrafter"/>
</dbReference>
<dbReference type="Gene3D" id="2.40.20.10">
    <property type="entry name" value="Plasminogen Kringle 4"/>
    <property type="match status" value="2"/>
</dbReference>
<name>A0A210R5Q3_MIZYE</name>
<evidence type="ECO:0000256" key="2">
    <source>
        <dbReference type="ARBA" id="ARBA00023157"/>
    </source>
</evidence>
<feature type="domain" description="Kringle" evidence="5">
    <location>
        <begin position="220"/>
        <end position="295"/>
    </location>
</feature>
<dbReference type="Proteomes" id="UP000242188">
    <property type="component" value="Unassembled WGS sequence"/>
</dbReference>
<dbReference type="InterPro" id="IPR000001">
    <property type="entry name" value="Kringle"/>
</dbReference>
<gene>
    <name evidence="6" type="ORF">KP79_PYT14393</name>
</gene>
<comment type="caution">
    <text evidence="3">Lacks conserved residue(s) required for the propagation of feature annotation.</text>
</comment>
<comment type="caution">
    <text evidence="6">The sequence shown here is derived from an EMBL/GenBank/DDBJ whole genome shotgun (WGS) entry which is preliminary data.</text>
</comment>
<keyword evidence="6" id="KW-0449">Lipoprotein</keyword>
<protein>
    <submittedName>
        <fullName evidence="6">Apolipoprotein(A)</fullName>
    </submittedName>
</protein>
<dbReference type="Pfam" id="PF00051">
    <property type="entry name" value="Kringle"/>
    <property type="match status" value="2"/>
</dbReference>
<keyword evidence="1 3" id="KW-0420">Kringle</keyword>
<feature type="region of interest" description="Disordered" evidence="4">
    <location>
        <begin position="136"/>
        <end position="166"/>
    </location>
</feature>
<dbReference type="OrthoDB" id="272018at2759"/>
<dbReference type="GO" id="GO:0005102">
    <property type="term" value="F:signaling receptor binding"/>
    <property type="evidence" value="ECO:0007669"/>
    <property type="project" value="TreeGrafter"/>
</dbReference>
<keyword evidence="2" id="KW-1015">Disulfide bond</keyword>
<dbReference type="InterPro" id="IPR013806">
    <property type="entry name" value="Kringle-like"/>
</dbReference>
<dbReference type="PANTHER" id="PTHR24261:SF7">
    <property type="entry name" value="KRINGLE DOMAIN-CONTAINING PROTEIN"/>
    <property type="match status" value="1"/>
</dbReference>
<dbReference type="EMBL" id="NEDP02000210">
    <property type="protein sequence ID" value="OWF56379.1"/>
    <property type="molecule type" value="Genomic_DNA"/>
</dbReference>
<accession>A0A210R5Q3</accession>
<dbReference type="SUPFAM" id="SSF57440">
    <property type="entry name" value="Kringle-like"/>
    <property type="match status" value="2"/>
</dbReference>
<dbReference type="InterPro" id="IPR038178">
    <property type="entry name" value="Kringle_sf"/>
</dbReference>
<organism evidence="6 7">
    <name type="scientific">Mizuhopecten yessoensis</name>
    <name type="common">Japanese scallop</name>
    <name type="synonym">Patinopecten yessoensis</name>
    <dbReference type="NCBI Taxonomy" id="6573"/>
    <lineage>
        <taxon>Eukaryota</taxon>
        <taxon>Metazoa</taxon>
        <taxon>Spiralia</taxon>
        <taxon>Lophotrochozoa</taxon>
        <taxon>Mollusca</taxon>
        <taxon>Bivalvia</taxon>
        <taxon>Autobranchia</taxon>
        <taxon>Pteriomorphia</taxon>
        <taxon>Pectinida</taxon>
        <taxon>Pectinoidea</taxon>
        <taxon>Pectinidae</taxon>
        <taxon>Mizuhopecten</taxon>
    </lineage>
</organism>
<feature type="compositionally biased region" description="Polar residues" evidence="4">
    <location>
        <begin position="150"/>
        <end position="159"/>
    </location>
</feature>
<dbReference type="SMART" id="SM00130">
    <property type="entry name" value="KR"/>
    <property type="match status" value="2"/>
</dbReference>
<dbReference type="PANTHER" id="PTHR24261">
    <property type="entry name" value="PLASMINOGEN-RELATED"/>
    <property type="match status" value="1"/>
</dbReference>
<dbReference type="CDD" id="cd00108">
    <property type="entry name" value="KR"/>
    <property type="match status" value="1"/>
</dbReference>
<sequence length="438" mass="49068">MRICDILFDIYWFFYLSSATNAGSIYKFVTCLSEMSETSNVISGRFRDCAILSHVDHWKAFSFDKQTGECKGFIEDVSAVTRCPSPGGARLYKRQNALPVTVEDEEEEGVTVIGTEQSSDGTSSTALPITVEDEVVDEEEEGVTVSGTEQSSDGTTSTDCPLPPVPPGYSIEHPYNGNTDLARYRCQALTDQPPVDHCPLVKCGSTPDTTTQPASCSVKDWFNITSEQYEGGVTCTIGGVTCQRWDTDDPHSISYYEGRSDLGNRCQLDSEDRPWCHTIDPDIRFDFCPFANLNCGHPLTVPLPPTMIGARIEVEWPYKQYYEELAWYRCASFVTTDPVPSCPLTHCDGDLTWSNVNVSCSVKDCYDATNLTYSGRVSCTENGITCQRWDTDEPHSHQDLSGRSDLENWCQIFGEEKPWCYTTNPHFRWEYCPVEECP</sequence>
<keyword evidence="7" id="KW-1185">Reference proteome</keyword>
<dbReference type="AlphaFoldDB" id="A0A210R5Q3"/>
<dbReference type="PROSITE" id="PS50070">
    <property type="entry name" value="KRINGLE_2"/>
    <property type="match status" value="2"/>
</dbReference>
<evidence type="ECO:0000256" key="1">
    <source>
        <dbReference type="ARBA" id="ARBA00022572"/>
    </source>
</evidence>
<proteinExistence type="predicted"/>
<evidence type="ECO:0000256" key="4">
    <source>
        <dbReference type="SAM" id="MobiDB-lite"/>
    </source>
</evidence>
<dbReference type="GO" id="GO:0004175">
    <property type="term" value="F:endopeptidase activity"/>
    <property type="evidence" value="ECO:0007669"/>
    <property type="project" value="TreeGrafter"/>
</dbReference>
<feature type="domain" description="Kringle" evidence="5">
    <location>
        <begin position="364"/>
        <end position="437"/>
    </location>
</feature>
<evidence type="ECO:0000313" key="6">
    <source>
        <dbReference type="EMBL" id="OWF56379.1"/>
    </source>
</evidence>
<dbReference type="InterPro" id="IPR050759">
    <property type="entry name" value="Serine_protease_kringle"/>
</dbReference>
<dbReference type="STRING" id="6573.A0A210R5Q3"/>
<evidence type="ECO:0000313" key="7">
    <source>
        <dbReference type="Proteomes" id="UP000242188"/>
    </source>
</evidence>
<evidence type="ECO:0000259" key="5">
    <source>
        <dbReference type="PROSITE" id="PS50070"/>
    </source>
</evidence>
<reference evidence="6 7" key="1">
    <citation type="journal article" date="2017" name="Nat. Ecol. Evol.">
        <title>Scallop genome provides insights into evolution of bilaterian karyotype and development.</title>
        <authorList>
            <person name="Wang S."/>
            <person name="Zhang J."/>
            <person name="Jiao W."/>
            <person name="Li J."/>
            <person name="Xun X."/>
            <person name="Sun Y."/>
            <person name="Guo X."/>
            <person name="Huan P."/>
            <person name="Dong B."/>
            <person name="Zhang L."/>
            <person name="Hu X."/>
            <person name="Sun X."/>
            <person name="Wang J."/>
            <person name="Zhao C."/>
            <person name="Wang Y."/>
            <person name="Wang D."/>
            <person name="Huang X."/>
            <person name="Wang R."/>
            <person name="Lv J."/>
            <person name="Li Y."/>
            <person name="Zhang Z."/>
            <person name="Liu B."/>
            <person name="Lu W."/>
            <person name="Hui Y."/>
            <person name="Liang J."/>
            <person name="Zhou Z."/>
            <person name="Hou R."/>
            <person name="Li X."/>
            <person name="Liu Y."/>
            <person name="Li H."/>
            <person name="Ning X."/>
            <person name="Lin Y."/>
            <person name="Zhao L."/>
            <person name="Xing Q."/>
            <person name="Dou J."/>
            <person name="Li Y."/>
            <person name="Mao J."/>
            <person name="Guo H."/>
            <person name="Dou H."/>
            <person name="Li T."/>
            <person name="Mu C."/>
            <person name="Jiang W."/>
            <person name="Fu Q."/>
            <person name="Fu X."/>
            <person name="Miao Y."/>
            <person name="Liu J."/>
            <person name="Yu Q."/>
            <person name="Li R."/>
            <person name="Liao H."/>
            <person name="Li X."/>
            <person name="Kong Y."/>
            <person name="Jiang Z."/>
            <person name="Chourrout D."/>
            <person name="Li R."/>
            <person name="Bao Z."/>
        </authorList>
    </citation>
    <scope>NUCLEOTIDE SEQUENCE [LARGE SCALE GENOMIC DNA]</scope>
    <source>
        <strain evidence="6 7">PY_sf001</strain>
    </source>
</reference>
<evidence type="ECO:0000256" key="3">
    <source>
        <dbReference type="PROSITE-ProRule" id="PRU00121"/>
    </source>
</evidence>